<dbReference type="Proteomes" id="UP000180098">
    <property type="component" value="Unassembled WGS sequence"/>
</dbReference>
<keyword evidence="2" id="KW-1185">Reference proteome</keyword>
<gene>
    <name evidence="1" type="ORF">BKP35_00040</name>
</gene>
<evidence type="ECO:0000313" key="1">
    <source>
        <dbReference type="EMBL" id="OIJ15423.1"/>
    </source>
</evidence>
<sequence length="75" mass="9141">MHHRVDKHRWIETLEGLGAGARHLSKFKKFHFLLFQEKRKRLGKLYKYNLISFHQLYFNINYKNTYSMKGKIALT</sequence>
<evidence type="ECO:0000313" key="2">
    <source>
        <dbReference type="Proteomes" id="UP000180098"/>
    </source>
</evidence>
<organism evidence="1 2">
    <name type="scientific">Anaerobacillus arseniciselenatis</name>
    <dbReference type="NCBI Taxonomy" id="85682"/>
    <lineage>
        <taxon>Bacteria</taxon>
        <taxon>Bacillati</taxon>
        <taxon>Bacillota</taxon>
        <taxon>Bacilli</taxon>
        <taxon>Bacillales</taxon>
        <taxon>Bacillaceae</taxon>
        <taxon>Anaerobacillus</taxon>
    </lineage>
</organism>
<accession>A0A1S2LTG2</accession>
<dbReference type="AlphaFoldDB" id="A0A1S2LTG2"/>
<comment type="caution">
    <text evidence="1">The sequence shown here is derived from an EMBL/GenBank/DDBJ whole genome shotgun (WGS) entry which is preliminary data.</text>
</comment>
<proteinExistence type="predicted"/>
<reference evidence="1 2" key="1">
    <citation type="submission" date="2016-10" db="EMBL/GenBank/DDBJ databases">
        <title>Draft genome sequences of four alkaliphilic bacteria belonging to the Anaerobacillus genus.</title>
        <authorList>
            <person name="Bassil N.M."/>
            <person name="Lloyd J.R."/>
        </authorList>
    </citation>
    <scope>NUCLEOTIDE SEQUENCE [LARGE SCALE GENOMIC DNA]</scope>
    <source>
        <strain evidence="1 2">DSM 15340</strain>
    </source>
</reference>
<name>A0A1S2LTG2_9BACI</name>
<dbReference type="EMBL" id="MLQQ01000001">
    <property type="protein sequence ID" value="OIJ15423.1"/>
    <property type="molecule type" value="Genomic_DNA"/>
</dbReference>
<protein>
    <submittedName>
        <fullName evidence="1">Uncharacterized protein</fullName>
    </submittedName>
</protein>